<evidence type="ECO:0000256" key="1">
    <source>
        <dbReference type="ARBA" id="ARBA00004651"/>
    </source>
</evidence>
<feature type="transmembrane region" description="Helical" evidence="10">
    <location>
        <begin position="129"/>
        <end position="146"/>
    </location>
</feature>
<protein>
    <submittedName>
        <fullName evidence="13">Copper-exporting P-type ATPase A</fullName>
    </submittedName>
</protein>
<evidence type="ECO:0000313" key="14">
    <source>
        <dbReference type="Proteomes" id="UP000663908"/>
    </source>
</evidence>
<evidence type="ECO:0000256" key="9">
    <source>
        <dbReference type="ARBA" id="ARBA00023136"/>
    </source>
</evidence>
<evidence type="ECO:0000256" key="4">
    <source>
        <dbReference type="ARBA" id="ARBA00022723"/>
    </source>
</evidence>
<dbReference type="PROSITE" id="PS50846">
    <property type="entry name" value="HMA_2"/>
    <property type="match status" value="1"/>
</dbReference>
<evidence type="ECO:0000256" key="6">
    <source>
        <dbReference type="ARBA" id="ARBA00022840"/>
    </source>
</evidence>
<evidence type="ECO:0000256" key="2">
    <source>
        <dbReference type="ARBA" id="ARBA00006024"/>
    </source>
</evidence>
<dbReference type="SFLD" id="SFLDS00003">
    <property type="entry name" value="Haloacid_Dehalogenase"/>
    <property type="match status" value="1"/>
</dbReference>
<dbReference type="InterPro" id="IPR059000">
    <property type="entry name" value="ATPase_P-type_domA"/>
</dbReference>
<feature type="transmembrane region" description="Helical" evidence="10">
    <location>
        <begin position="723"/>
        <end position="741"/>
    </location>
</feature>
<feature type="region of interest" description="Disordered" evidence="11">
    <location>
        <begin position="74"/>
        <end position="97"/>
    </location>
</feature>
<dbReference type="Gene3D" id="3.40.1110.10">
    <property type="entry name" value="Calcium-transporting ATPase, cytoplasmic domain N"/>
    <property type="match status" value="1"/>
</dbReference>
<dbReference type="InterPro" id="IPR036412">
    <property type="entry name" value="HAD-like_sf"/>
</dbReference>
<dbReference type="InterPro" id="IPR036163">
    <property type="entry name" value="HMA_dom_sf"/>
</dbReference>
<dbReference type="Pfam" id="PF00122">
    <property type="entry name" value="E1-E2_ATPase"/>
    <property type="match status" value="1"/>
</dbReference>
<dbReference type="Gene3D" id="2.70.150.10">
    <property type="entry name" value="Calcium-transporting ATPase, cytoplasmic transduction domain A"/>
    <property type="match status" value="1"/>
</dbReference>
<keyword evidence="9 10" id="KW-0472">Membrane</keyword>
<evidence type="ECO:0000313" key="13">
    <source>
        <dbReference type="EMBL" id="QTD96666.1"/>
    </source>
</evidence>
<dbReference type="Gene3D" id="3.30.70.100">
    <property type="match status" value="1"/>
</dbReference>
<dbReference type="NCBIfam" id="TIGR01494">
    <property type="entry name" value="ATPase_P-type"/>
    <property type="match status" value="1"/>
</dbReference>
<proteinExistence type="inferred from homology"/>
<feature type="transmembrane region" description="Helical" evidence="10">
    <location>
        <begin position="166"/>
        <end position="187"/>
    </location>
</feature>
<evidence type="ECO:0000256" key="11">
    <source>
        <dbReference type="SAM" id="MobiDB-lite"/>
    </source>
</evidence>
<dbReference type="InterPro" id="IPR023299">
    <property type="entry name" value="ATPase_P-typ_cyto_dom_N"/>
</dbReference>
<name>A0ABX7TJX7_STRCY</name>
<dbReference type="InterPro" id="IPR023298">
    <property type="entry name" value="ATPase_P-typ_TM_dom_sf"/>
</dbReference>
<gene>
    <name evidence="13" type="primary">copA1</name>
    <name evidence="13" type="ORF">S1361_04850</name>
</gene>
<feature type="transmembrane region" description="Helical" evidence="10">
    <location>
        <begin position="389"/>
        <end position="410"/>
    </location>
</feature>
<dbReference type="NCBIfam" id="TIGR01511">
    <property type="entry name" value="ATPase-IB1_Cu"/>
    <property type="match status" value="1"/>
</dbReference>
<dbReference type="SUPFAM" id="SSF81665">
    <property type="entry name" value="Calcium ATPase, transmembrane domain M"/>
    <property type="match status" value="1"/>
</dbReference>
<sequence>MGAEPPGPLVVTDLRVGGMTCAACVRRVEKILAKLDGVTATVNLATGLARVGHPADILPEVLVTAVEKAGYEAALPEPPAPQKRDEAAGDEDDAEAVTRRERERLIVTALLAVPVLMLSMVPSLQFRNWQWLCFVLAAPVAVWSAWPFHVRAVRGLRHSTATMDTLVSLGVVASFSWSAYALFLGGAGDPGMRMPFSLLPSASDGPAHVYLEAAVGVPLFVLTGRFLEARARRGTGAALRSLAGLAAKEVSVRDEHGERSVPIEQLGVGQVFAVRPGERVATDGRVVEGSSAVDLSLVTGESDPVEVGPGSPLVGGAVNTGGLLFVRATAVGADTRLARITELVTQAQAGKARAQRLADAVAGVFVPVVLTIAVTVLGFWLGAGADPQAAITACVAVLVVACPCALGLATPTALMAATGRGAQLGVLVSGPRTLETLRHVDTVVLDKTGTLTSGHMTVVRITAAPGGLGQGAALRLAGAVEQGSEHPLGRAVAAHARRSSAEEPLVPVRDFEAVPGRGVRGRVDGRTVEVVAPDGELPTALADALAAAETAAHTPVLVRVDGVAEALIAVGDVVRPGSYRAVHRLRRLGIRPVLATGDREAPARAVADALGIDEVHARCTPEDKAALVGRLQKEGGRVAVVGDGVNDAAALAGADLGIAMGSGTDAAIGAADLTLVRGDIEALGDAVLLARRTLGTIRANLVWAFGYNAVTVPLAMVGLLTPMVAAAAMSASSLLVVGNSLRLRAWQPSAPPARERRRRRAGHR</sequence>
<evidence type="ECO:0000256" key="7">
    <source>
        <dbReference type="ARBA" id="ARBA00022967"/>
    </source>
</evidence>
<comment type="subcellular location">
    <subcellularLocation>
        <location evidence="1">Cell membrane</location>
        <topology evidence="1">Multi-pass membrane protein</topology>
    </subcellularLocation>
</comment>
<feature type="transmembrane region" description="Helical" evidence="10">
    <location>
        <begin position="699"/>
        <end position="717"/>
    </location>
</feature>
<keyword evidence="6 10" id="KW-0067">ATP-binding</keyword>
<dbReference type="PRINTS" id="PR00119">
    <property type="entry name" value="CATATPASE"/>
</dbReference>
<dbReference type="SUPFAM" id="SSF56784">
    <property type="entry name" value="HAD-like"/>
    <property type="match status" value="1"/>
</dbReference>
<feature type="transmembrane region" description="Helical" evidence="10">
    <location>
        <begin position="207"/>
        <end position="227"/>
    </location>
</feature>
<dbReference type="InterPro" id="IPR044492">
    <property type="entry name" value="P_typ_ATPase_HD_dom"/>
</dbReference>
<reference evidence="13 14" key="1">
    <citation type="submission" date="2021-03" db="EMBL/GenBank/DDBJ databases">
        <title>Complete genome sequence of Streptomyces cyanogenus S136, producer of anticancer angucycline landomycin A.</title>
        <authorList>
            <person name="Hrab P."/>
            <person name="Ruckert C."/>
            <person name="Busche T."/>
            <person name="Ostash I."/>
            <person name="Kalinowski J."/>
            <person name="Fedorenko V."/>
            <person name="Yushchuk O."/>
            <person name="Ostash B."/>
        </authorList>
    </citation>
    <scope>NUCLEOTIDE SEQUENCE [LARGE SCALE GENOMIC DNA]</scope>
    <source>
        <strain evidence="13 14">S136</strain>
    </source>
</reference>
<dbReference type="PANTHER" id="PTHR43520">
    <property type="entry name" value="ATP7, ISOFORM B"/>
    <property type="match status" value="1"/>
</dbReference>
<dbReference type="CDD" id="cd00371">
    <property type="entry name" value="HMA"/>
    <property type="match status" value="1"/>
</dbReference>
<dbReference type="PROSITE" id="PS01047">
    <property type="entry name" value="HMA_1"/>
    <property type="match status" value="1"/>
</dbReference>
<comment type="similarity">
    <text evidence="2 10">Belongs to the cation transport ATPase (P-type) (TC 3.A.3) family. Type IB subfamily.</text>
</comment>
<dbReference type="Pfam" id="PF00702">
    <property type="entry name" value="Hydrolase"/>
    <property type="match status" value="1"/>
</dbReference>
<feature type="domain" description="HMA" evidence="12">
    <location>
        <begin position="10"/>
        <end position="74"/>
    </location>
</feature>
<keyword evidence="8 10" id="KW-1133">Transmembrane helix</keyword>
<dbReference type="Proteomes" id="UP000663908">
    <property type="component" value="Chromosome"/>
</dbReference>
<evidence type="ECO:0000256" key="8">
    <source>
        <dbReference type="ARBA" id="ARBA00022989"/>
    </source>
</evidence>
<dbReference type="InterPro" id="IPR018303">
    <property type="entry name" value="ATPase_P-typ_P_site"/>
</dbReference>
<dbReference type="InterPro" id="IPR008250">
    <property type="entry name" value="ATPase_P-typ_transduc_dom_A_sf"/>
</dbReference>
<organism evidence="13 14">
    <name type="scientific">Streptomyces cyanogenus</name>
    <dbReference type="NCBI Taxonomy" id="80860"/>
    <lineage>
        <taxon>Bacteria</taxon>
        <taxon>Bacillati</taxon>
        <taxon>Actinomycetota</taxon>
        <taxon>Actinomycetes</taxon>
        <taxon>Kitasatosporales</taxon>
        <taxon>Streptomycetaceae</taxon>
        <taxon>Streptomyces</taxon>
    </lineage>
</organism>
<dbReference type="RefSeq" id="WP_208030607.1">
    <property type="nucleotide sequence ID" value="NZ_CP071839.1"/>
</dbReference>
<keyword evidence="3 10" id="KW-0812">Transmembrane</keyword>
<keyword evidence="5 10" id="KW-0547">Nucleotide-binding</keyword>
<dbReference type="SFLD" id="SFLDF00027">
    <property type="entry name" value="p-type_atpase"/>
    <property type="match status" value="1"/>
</dbReference>
<dbReference type="PROSITE" id="PS01229">
    <property type="entry name" value="COF_2"/>
    <property type="match status" value="1"/>
</dbReference>
<dbReference type="PANTHER" id="PTHR43520:SF8">
    <property type="entry name" value="P-TYPE CU(+) TRANSPORTER"/>
    <property type="match status" value="1"/>
</dbReference>
<dbReference type="PROSITE" id="PS00154">
    <property type="entry name" value="ATPASE_E1_E2"/>
    <property type="match status" value="1"/>
</dbReference>
<dbReference type="InterPro" id="IPR001757">
    <property type="entry name" value="P_typ_ATPase"/>
</dbReference>
<dbReference type="NCBIfam" id="TIGR01525">
    <property type="entry name" value="ATPase-IB_hvy"/>
    <property type="match status" value="1"/>
</dbReference>
<evidence type="ECO:0000256" key="3">
    <source>
        <dbReference type="ARBA" id="ARBA00022692"/>
    </source>
</evidence>
<evidence type="ECO:0000259" key="12">
    <source>
        <dbReference type="PROSITE" id="PS50846"/>
    </source>
</evidence>
<dbReference type="Pfam" id="PF00403">
    <property type="entry name" value="HMA"/>
    <property type="match status" value="1"/>
</dbReference>
<dbReference type="NCBIfam" id="TIGR01512">
    <property type="entry name" value="ATPase-IB2_Cd"/>
    <property type="match status" value="1"/>
</dbReference>
<dbReference type="CDD" id="cd02094">
    <property type="entry name" value="P-type_ATPase_Cu-like"/>
    <property type="match status" value="1"/>
</dbReference>
<dbReference type="SUPFAM" id="SSF81653">
    <property type="entry name" value="Calcium ATPase, transduction domain A"/>
    <property type="match status" value="1"/>
</dbReference>
<dbReference type="SFLD" id="SFLDG00002">
    <property type="entry name" value="C1.7:_P-type_atpase_like"/>
    <property type="match status" value="1"/>
</dbReference>
<feature type="transmembrane region" description="Helical" evidence="10">
    <location>
        <begin position="360"/>
        <end position="383"/>
    </location>
</feature>
<keyword evidence="4 10" id="KW-0479">Metal-binding</keyword>
<keyword evidence="14" id="KW-1185">Reference proteome</keyword>
<feature type="transmembrane region" description="Helical" evidence="10">
    <location>
        <begin position="105"/>
        <end position="123"/>
    </location>
</feature>
<keyword evidence="10" id="KW-1003">Cell membrane</keyword>
<dbReference type="InterPro" id="IPR027256">
    <property type="entry name" value="P-typ_ATPase_IB"/>
</dbReference>
<dbReference type="EMBL" id="CP071839">
    <property type="protein sequence ID" value="QTD96666.1"/>
    <property type="molecule type" value="Genomic_DNA"/>
</dbReference>
<dbReference type="InterPro" id="IPR006121">
    <property type="entry name" value="HMA_dom"/>
</dbReference>
<dbReference type="SUPFAM" id="SSF55008">
    <property type="entry name" value="HMA, heavy metal-associated domain"/>
    <property type="match status" value="1"/>
</dbReference>
<keyword evidence="7" id="KW-1278">Translocase</keyword>
<dbReference type="InterPro" id="IPR017969">
    <property type="entry name" value="Heavy-metal-associated_CS"/>
</dbReference>
<accession>A0ABX7TJX7</accession>
<dbReference type="InterPro" id="IPR023214">
    <property type="entry name" value="HAD_sf"/>
</dbReference>
<dbReference type="Gene3D" id="3.40.50.1000">
    <property type="entry name" value="HAD superfamily/HAD-like"/>
    <property type="match status" value="1"/>
</dbReference>
<evidence type="ECO:0000256" key="10">
    <source>
        <dbReference type="RuleBase" id="RU362081"/>
    </source>
</evidence>
<evidence type="ECO:0000256" key="5">
    <source>
        <dbReference type="ARBA" id="ARBA00022741"/>
    </source>
</evidence>